<feature type="compositionally biased region" description="Low complexity" evidence="1">
    <location>
        <begin position="21"/>
        <end position="39"/>
    </location>
</feature>
<dbReference type="OrthoDB" id="6436213at2759"/>
<name>A0A6J1SPM5_FRAOC</name>
<dbReference type="Proteomes" id="UP000504606">
    <property type="component" value="Unplaced"/>
</dbReference>
<feature type="chain" id="PRO_5039435231" evidence="2">
    <location>
        <begin position="20"/>
        <end position="121"/>
    </location>
</feature>
<keyword evidence="2" id="KW-0732">Signal</keyword>
<dbReference type="GeneID" id="113209449"/>
<reference evidence="4" key="1">
    <citation type="submission" date="2025-08" db="UniProtKB">
        <authorList>
            <consortium name="RefSeq"/>
        </authorList>
    </citation>
    <scope>IDENTIFICATION</scope>
    <source>
        <tissue evidence="4">Whole organism</tissue>
    </source>
</reference>
<dbReference type="RefSeq" id="XP_026282753.2">
    <property type="nucleotide sequence ID" value="XM_026426968.2"/>
</dbReference>
<keyword evidence="3" id="KW-1185">Reference proteome</keyword>
<gene>
    <name evidence="4" type="primary">LOC113209449</name>
</gene>
<proteinExistence type="predicted"/>
<protein>
    <submittedName>
        <fullName evidence="4">Collagen alpha-5(IV) chain-like</fullName>
    </submittedName>
</protein>
<feature type="region of interest" description="Disordered" evidence="1">
    <location>
        <begin position="21"/>
        <end position="121"/>
    </location>
</feature>
<feature type="compositionally biased region" description="Polar residues" evidence="1">
    <location>
        <begin position="101"/>
        <end position="121"/>
    </location>
</feature>
<sequence>MAPGHLVLTVLAAVAAVKGVPQFGGPLPQQPLPQQGPNGAPLPPGLGPSGPLGPPGPPGGPFQPSPFQPGPFQPGRFQPPGPFVPIVQQSFDQAPDGSYRWSYQSADGSAQEATGTVTNPG</sequence>
<evidence type="ECO:0000313" key="4">
    <source>
        <dbReference type="RefSeq" id="XP_026282753.2"/>
    </source>
</evidence>
<evidence type="ECO:0000256" key="2">
    <source>
        <dbReference type="SAM" id="SignalP"/>
    </source>
</evidence>
<evidence type="ECO:0000256" key="1">
    <source>
        <dbReference type="SAM" id="MobiDB-lite"/>
    </source>
</evidence>
<dbReference type="AlphaFoldDB" id="A0A6J1SPM5"/>
<feature type="compositionally biased region" description="Pro residues" evidence="1">
    <location>
        <begin position="40"/>
        <end position="83"/>
    </location>
</feature>
<evidence type="ECO:0000313" key="3">
    <source>
        <dbReference type="Proteomes" id="UP000504606"/>
    </source>
</evidence>
<feature type="signal peptide" evidence="2">
    <location>
        <begin position="1"/>
        <end position="19"/>
    </location>
</feature>
<organism evidence="3 4">
    <name type="scientific">Frankliniella occidentalis</name>
    <name type="common">Western flower thrips</name>
    <name type="synonym">Euthrips occidentalis</name>
    <dbReference type="NCBI Taxonomy" id="133901"/>
    <lineage>
        <taxon>Eukaryota</taxon>
        <taxon>Metazoa</taxon>
        <taxon>Ecdysozoa</taxon>
        <taxon>Arthropoda</taxon>
        <taxon>Hexapoda</taxon>
        <taxon>Insecta</taxon>
        <taxon>Pterygota</taxon>
        <taxon>Neoptera</taxon>
        <taxon>Paraneoptera</taxon>
        <taxon>Thysanoptera</taxon>
        <taxon>Terebrantia</taxon>
        <taxon>Thripoidea</taxon>
        <taxon>Thripidae</taxon>
        <taxon>Frankliniella</taxon>
    </lineage>
</organism>
<dbReference type="KEGG" id="foc:113209449"/>
<accession>A0A6J1SPM5</accession>